<accession>A0ABV0YHV3</accession>
<evidence type="ECO:0000256" key="1">
    <source>
        <dbReference type="SAM" id="MobiDB-lite"/>
    </source>
</evidence>
<gene>
    <name evidence="2" type="ORF">AMECASPLE_030716</name>
</gene>
<proteinExistence type="predicted"/>
<organism evidence="2 3">
    <name type="scientific">Ameca splendens</name>
    <dbReference type="NCBI Taxonomy" id="208324"/>
    <lineage>
        <taxon>Eukaryota</taxon>
        <taxon>Metazoa</taxon>
        <taxon>Chordata</taxon>
        <taxon>Craniata</taxon>
        <taxon>Vertebrata</taxon>
        <taxon>Euteleostomi</taxon>
        <taxon>Actinopterygii</taxon>
        <taxon>Neopterygii</taxon>
        <taxon>Teleostei</taxon>
        <taxon>Neoteleostei</taxon>
        <taxon>Acanthomorphata</taxon>
        <taxon>Ovalentaria</taxon>
        <taxon>Atherinomorphae</taxon>
        <taxon>Cyprinodontiformes</taxon>
        <taxon>Goodeidae</taxon>
        <taxon>Ameca</taxon>
    </lineage>
</organism>
<evidence type="ECO:0000313" key="3">
    <source>
        <dbReference type="Proteomes" id="UP001469553"/>
    </source>
</evidence>
<reference evidence="2 3" key="1">
    <citation type="submission" date="2021-06" db="EMBL/GenBank/DDBJ databases">
        <authorList>
            <person name="Palmer J.M."/>
        </authorList>
    </citation>
    <scope>NUCLEOTIDE SEQUENCE [LARGE SCALE GENOMIC DNA]</scope>
    <source>
        <strain evidence="2 3">AS_MEX2019</strain>
        <tissue evidence="2">Muscle</tissue>
    </source>
</reference>
<protein>
    <submittedName>
        <fullName evidence="2">Uncharacterized protein</fullName>
    </submittedName>
</protein>
<comment type="caution">
    <text evidence="2">The sequence shown here is derived from an EMBL/GenBank/DDBJ whole genome shotgun (WGS) entry which is preliminary data.</text>
</comment>
<sequence>MDLLVLEEMRICFLKQQRQDSAAQPVLPDSACRRRRSPLSSPLLPAVCAPDFTGYKAVRRGCRLERLSSSHRMRRRMMKPLS</sequence>
<feature type="region of interest" description="Disordered" evidence="1">
    <location>
        <begin position="18"/>
        <end position="40"/>
    </location>
</feature>
<name>A0ABV0YHV3_9TELE</name>
<keyword evidence="3" id="KW-1185">Reference proteome</keyword>
<dbReference type="Proteomes" id="UP001469553">
    <property type="component" value="Unassembled WGS sequence"/>
</dbReference>
<dbReference type="EMBL" id="JAHRIP010031924">
    <property type="protein sequence ID" value="MEQ2293190.1"/>
    <property type="molecule type" value="Genomic_DNA"/>
</dbReference>
<evidence type="ECO:0000313" key="2">
    <source>
        <dbReference type="EMBL" id="MEQ2293190.1"/>
    </source>
</evidence>